<dbReference type="PROSITE" id="PS51257">
    <property type="entry name" value="PROKAR_LIPOPROTEIN"/>
    <property type="match status" value="1"/>
</dbReference>
<sequence length="300" mass="33900">MKKLLILLLMALFSCEKKPNPTPTASDNFDNPIDAGLLENKAINEASGLIASQKNKDYFWTHNDSGDENRIFLIDKNGKGLFQFNVEGATNRDWEAIAIATFPEGSYLYIGEIGDNNAQYENCAIYKVAEPTITSNTPTVNTLKNVQKITFKYPDGARDAECMLIDQQSKDIYILSKREKNQRLYRLPFPQSFTQTMTAEFVEEVSFSLGTNQAFYITDGSISSDNQEILIKNYLQVFHWRRQSNESIPTALKRAASLLPYTAEPQGEGICFSSDGSSFYTISEESDNKIPVHLYQSKRK</sequence>
<name>A0A841EU85_9BACT</name>
<keyword evidence="2" id="KW-1185">Reference proteome</keyword>
<gene>
    <name evidence="1" type="ORF">HNP25_002871</name>
</gene>
<evidence type="ECO:0000313" key="1">
    <source>
        <dbReference type="EMBL" id="MBB6004208.1"/>
    </source>
</evidence>
<proteinExistence type="predicted"/>
<dbReference type="RefSeq" id="WP_184135069.1">
    <property type="nucleotide sequence ID" value="NZ_JACHKT010000020.1"/>
</dbReference>
<dbReference type="Proteomes" id="UP000524404">
    <property type="component" value="Unassembled WGS sequence"/>
</dbReference>
<organism evidence="1 2">
    <name type="scientific">Arcicella rosea</name>
    <dbReference type="NCBI Taxonomy" id="502909"/>
    <lineage>
        <taxon>Bacteria</taxon>
        <taxon>Pseudomonadati</taxon>
        <taxon>Bacteroidota</taxon>
        <taxon>Cytophagia</taxon>
        <taxon>Cytophagales</taxon>
        <taxon>Flectobacillaceae</taxon>
        <taxon>Arcicella</taxon>
    </lineage>
</organism>
<comment type="caution">
    <text evidence="1">The sequence shown here is derived from an EMBL/GenBank/DDBJ whole genome shotgun (WGS) entry which is preliminary data.</text>
</comment>
<accession>A0A841EU85</accession>
<dbReference type="SUPFAM" id="SSF50956">
    <property type="entry name" value="Thermostable phytase (3-phytase)"/>
    <property type="match status" value="1"/>
</dbReference>
<reference evidence="1 2" key="1">
    <citation type="submission" date="2020-08" db="EMBL/GenBank/DDBJ databases">
        <title>Functional genomics of gut bacteria from endangered species of beetles.</title>
        <authorList>
            <person name="Carlos-Shanley C."/>
        </authorList>
    </citation>
    <scope>NUCLEOTIDE SEQUENCE [LARGE SCALE GENOMIC DNA]</scope>
    <source>
        <strain evidence="1 2">S00070</strain>
    </source>
</reference>
<dbReference type="EMBL" id="JACHKT010000020">
    <property type="protein sequence ID" value="MBB6004208.1"/>
    <property type="molecule type" value="Genomic_DNA"/>
</dbReference>
<evidence type="ECO:0000313" key="2">
    <source>
        <dbReference type="Proteomes" id="UP000524404"/>
    </source>
</evidence>
<evidence type="ECO:0008006" key="3">
    <source>
        <dbReference type="Google" id="ProtNLM"/>
    </source>
</evidence>
<protein>
    <recommendedName>
        <fullName evidence="3">SdiA-regulated</fullName>
    </recommendedName>
</protein>
<dbReference type="AlphaFoldDB" id="A0A841EU85"/>